<feature type="chain" id="PRO_5029001492" description="DUF6443 domain-containing protein" evidence="1">
    <location>
        <begin position="24"/>
        <end position="1132"/>
    </location>
</feature>
<dbReference type="Pfam" id="PF20041">
    <property type="entry name" value="DUF6443"/>
    <property type="match status" value="1"/>
</dbReference>
<reference evidence="3 4" key="1">
    <citation type="submission" date="2019-06" db="EMBL/GenBank/DDBJ databases">
        <title>Emergence of pandrug resistant Empedobacter falsenii in China.</title>
        <authorList>
            <person name="Dong N."/>
            <person name="Chen S."/>
            <person name="Zhang R."/>
        </authorList>
    </citation>
    <scope>NUCLEOTIDE SEQUENCE [LARGE SCALE GENOMIC DNA]</scope>
    <source>
        <strain evidence="3 4">1681-1</strain>
    </source>
</reference>
<name>A0A7H9DWR5_9FLAO</name>
<feature type="signal peptide" evidence="1">
    <location>
        <begin position="1"/>
        <end position="23"/>
    </location>
</feature>
<keyword evidence="1" id="KW-0732">Signal</keyword>
<keyword evidence="4" id="KW-1185">Reference proteome</keyword>
<dbReference type="GeneID" id="78402638"/>
<dbReference type="EMBL" id="CP040908">
    <property type="protein sequence ID" value="QLL59171.1"/>
    <property type="molecule type" value="Genomic_DNA"/>
</dbReference>
<dbReference type="NCBIfam" id="TIGR03696">
    <property type="entry name" value="Rhs_assc_core"/>
    <property type="match status" value="1"/>
</dbReference>
<dbReference type="InterPro" id="IPR022385">
    <property type="entry name" value="Rhs_assc_core"/>
</dbReference>
<protein>
    <recommendedName>
        <fullName evidence="2">DUF6443 domain-containing protein</fullName>
    </recommendedName>
</protein>
<feature type="domain" description="DUF6443" evidence="2">
    <location>
        <begin position="34"/>
        <end position="156"/>
    </location>
</feature>
<organism evidence="3 4">
    <name type="scientific">Empedobacter falsenii</name>
    <dbReference type="NCBI Taxonomy" id="343874"/>
    <lineage>
        <taxon>Bacteria</taxon>
        <taxon>Pseudomonadati</taxon>
        <taxon>Bacteroidota</taxon>
        <taxon>Flavobacteriia</taxon>
        <taxon>Flavobacteriales</taxon>
        <taxon>Weeksellaceae</taxon>
        <taxon>Empedobacter</taxon>
    </lineage>
</organism>
<dbReference type="KEGG" id="efal:FH779_14230"/>
<dbReference type="Proteomes" id="UP000510643">
    <property type="component" value="Chromosome"/>
</dbReference>
<gene>
    <name evidence="3" type="ORF">FH779_14230</name>
</gene>
<evidence type="ECO:0000259" key="2">
    <source>
        <dbReference type="Pfam" id="PF20041"/>
    </source>
</evidence>
<evidence type="ECO:0000313" key="3">
    <source>
        <dbReference type="EMBL" id="QLL59171.1"/>
    </source>
</evidence>
<dbReference type="RefSeq" id="WP_180905174.1">
    <property type="nucleotide sequence ID" value="NZ_CP040908.1"/>
</dbReference>
<evidence type="ECO:0000256" key="1">
    <source>
        <dbReference type="SAM" id="SignalP"/>
    </source>
</evidence>
<proteinExistence type="predicted"/>
<dbReference type="InterPro" id="IPR045619">
    <property type="entry name" value="DUF6443"/>
</dbReference>
<evidence type="ECO:0000313" key="4">
    <source>
        <dbReference type="Proteomes" id="UP000510643"/>
    </source>
</evidence>
<dbReference type="Gene3D" id="2.180.10.10">
    <property type="entry name" value="RHS repeat-associated core"/>
    <property type="match status" value="1"/>
</dbReference>
<dbReference type="AlphaFoldDB" id="A0A7H9DWR5"/>
<accession>A0A7H9DWR5</accession>
<sequence>MKHFYKNFIYGTLLTLGSGSVYAQTSTENYIKTVECLKADCSEKKETVVYFDGLGREKQALQVGASPTGNTIVTPFEYDGFGRQAKEYLPFPISGASNQLNTGATGDTFYLETTGDYIPYSEKTFENSPLNRVLFQAAPGRDWMKGAGHEIGFQYATNSDGEVFNFGVADPTTNPTLTLSNSITYSGGALYKTITTDENGQPIEEFKDKEGRVVLKRIHIESKTVAPLNSSGNHDTYYVYDIYGNLTFVLPPQLINTDYGNINSYRNNLAELGYQYFYDEKNRLVEKQLPGKGREFMVYDNQDRLTLQQDINQRTAVEKGWTFFKYDKFGRMVYSGFFKNTATRGSMQTALNNKKTANNEERVPTVFANNGQNIFYTNAQFPNGSLTVQSVNYYDHYQNLGVTPSSIDNQKVVGVDDTKTKGLAVASYTNVLGTATWNKAYTYYDSKYIRPVASHLDNYLKGYQTTASILDFRGKVKHTVTKHKPTDIGAEITINEGFEYYENELLKYQTHQINNGAIEYIVQNSYNEINQLTSKKVGNTVASNPLQTVDYKYNIRGWLTDINDVEQAIRPKLFSFNINYGSHFNGNISGVSWKTNEQDSYKTYRFDYDGLNRLLTADFAVIQTGFIGGSTNVGAYNEYVKGYDYNGNIKGFTRNGNLLNNNLFTIDDLTYDYQANSNKLLNVSDNRTEDGFADKNKYSGTTIEDPKNDYKYDLNGNLTKDLNKEITAITYNYLNLPTEVLWNASKKINYTYDASGVKLRKVVTDGTTVTTTDYLGGFQYQNSVLQFFPTAEGYVNVTDGTTFNYVYNYTDHLGNVRLSYQKEANGSLKILEENNYYPFGLKHSGYNNTNLANTNYKYKYNGKELQEELGLNWTAMDFRNYDASIGRFMSQDGLAEVMPDWTPYRFSFNNPIYFSDPTGLFEQNIETCPTCPKTPEFKPFIDDPNNEYVYDTETNTVSAVIQLAETTVTNSNKKESNTNSYIPQYEFIDGILNNKYYDLTSLGLEQGIAKTTSYLDKALKTKSTVNFTILDEYTRPSYRTSLLNSAIKTSKVASAAKVLKISGNALAGVGAVVSIYQYGSGQISGTEFTVDMIMSGVGFLGPFGAGASLIYFGGKAIYEYSSGKDLFEKPTQ</sequence>